<dbReference type="AlphaFoldDB" id="A0A370HPX3"/>
<dbReference type="SUPFAM" id="SSF140959">
    <property type="entry name" value="Indolic compounds 2,3-dioxygenase-like"/>
    <property type="match status" value="1"/>
</dbReference>
<keyword evidence="6 9" id="KW-0408">Iron</keyword>
<protein>
    <recommendedName>
        <fullName evidence="9">Tryptophan 2,3-dioxygenase</fullName>
        <shortName evidence="9">TDO</shortName>
        <ecNumber evidence="9">1.13.11.11</ecNumber>
    </recommendedName>
    <alternativeName>
        <fullName evidence="9">Tryptamin 2,3-dioxygenase</fullName>
    </alternativeName>
    <alternativeName>
        <fullName evidence="9">Tryptophan oxygenase</fullName>
        <shortName evidence="9">TO</shortName>
        <shortName evidence="9">TRPO</shortName>
    </alternativeName>
    <alternativeName>
        <fullName evidence="9">Tryptophan pyrrolase</fullName>
    </alternativeName>
    <alternativeName>
        <fullName evidence="9">Tryptophanase</fullName>
    </alternativeName>
</protein>
<comment type="caution">
    <text evidence="9">Lacks conserved residue(s) required for the propagation of feature annotation.</text>
</comment>
<dbReference type="UniPathway" id="UPA00333">
    <property type="reaction ID" value="UER00453"/>
</dbReference>
<evidence type="ECO:0000256" key="2">
    <source>
        <dbReference type="ARBA" id="ARBA00022617"/>
    </source>
</evidence>
<feature type="binding site" evidence="9">
    <location>
        <position position="239"/>
    </location>
    <ligand>
        <name>substrate</name>
    </ligand>
</feature>
<dbReference type="FunFam" id="1.20.58.480:FF:000001">
    <property type="entry name" value="Tryptophan 2,3-dioxygenase"/>
    <property type="match status" value="1"/>
</dbReference>
<keyword evidence="5 9" id="KW-0560">Oxidoreductase</keyword>
<dbReference type="InterPro" id="IPR004981">
    <property type="entry name" value="Trp_2_3_dOase"/>
</dbReference>
<comment type="catalytic activity">
    <reaction evidence="8 9">
        <text>L-tryptophan + O2 = N-formyl-L-kynurenine</text>
        <dbReference type="Rhea" id="RHEA:24536"/>
        <dbReference type="ChEBI" id="CHEBI:15379"/>
        <dbReference type="ChEBI" id="CHEBI:57912"/>
        <dbReference type="ChEBI" id="CHEBI:58629"/>
        <dbReference type="EC" id="1.13.11.11"/>
    </reaction>
</comment>
<keyword evidence="2 9" id="KW-0349">Heme</keyword>
<dbReference type="InterPro" id="IPR037217">
    <property type="entry name" value="Trp/Indoleamine_2_3_dOase-like"/>
</dbReference>
<dbReference type="HAMAP" id="MF_01972">
    <property type="entry name" value="T23O"/>
    <property type="match status" value="1"/>
</dbReference>
<dbReference type="PANTHER" id="PTHR10138">
    <property type="entry name" value="TRYPTOPHAN 2,3-DIOXYGENASE"/>
    <property type="match status" value="1"/>
</dbReference>
<feature type="binding site" description="axial binding residue" evidence="9">
    <location>
        <position position="225"/>
    </location>
    <ligand>
        <name>heme</name>
        <dbReference type="ChEBI" id="CHEBI:30413"/>
    </ligand>
    <ligandPart>
        <name>Fe</name>
        <dbReference type="ChEBI" id="CHEBI:18248"/>
    </ligandPart>
</feature>
<dbReference type="Gene3D" id="1.20.58.480">
    <property type="match status" value="1"/>
</dbReference>
<dbReference type="GO" id="GO:0046872">
    <property type="term" value="F:metal ion binding"/>
    <property type="evidence" value="ECO:0007669"/>
    <property type="project" value="UniProtKB-KW"/>
</dbReference>
<evidence type="ECO:0000256" key="6">
    <source>
        <dbReference type="ARBA" id="ARBA00023004"/>
    </source>
</evidence>
<gene>
    <name evidence="9" type="primary">kynA</name>
    <name evidence="10" type="ORF">DFR76_1245</name>
</gene>
<reference evidence="10 11" key="1">
    <citation type="submission" date="2018-07" db="EMBL/GenBank/DDBJ databases">
        <title>Genomic Encyclopedia of Type Strains, Phase IV (KMG-IV): sequencing the most valuable type-strain genomes for metagenomic binning, comparative biology and taxonomic classification.</title>
        <authorList>
            <person name="Goeker M."/>
        </authorList>
    </citation>
    <scope>NUCLEOTIDE SEQUENCE [LARGE SCALE GENOMIC DNA]</scope>
    <source>
        <strain evidence="10 11">DSM 44290</strain>
    </source>
</reference>
<proteinExistence type="inferred from homology"/>
<feature type="binding site" evidence="9">
    <location>
        <position position="102"/>
    </location>
    <ligand>
        <name>substrate</name>
    </ligand>
</feature>
<dbReference type="PANTHER" id="PTHR10138:SF0">
    <property type="entry name" value="TRYPTOPHAN 2,3-DIOXYGENASE"/>
    <property type="match status" value="1"/>
</dbReference>
<dbReference type="Proteomes" id="UP000254869">
    <property type="component" value="Unassembled WGS sequence"/>
</dbReference>
<comment type="caution">
    <text evidence="10">The sequence shown here is derived from an EMBL/GenBank/DDBJ whole genome shotgun (WGS) entry which is preliminary data.</text>
</comment>
<name>A0A370HPX3_9NOCA</name>
<evidence type="ECO:0000256" key="9">
    <source>
        <dbReference type="HAMAP-Rule" id="MF_01972"/>
    </source>
</evidence>
<keyword evidence="3 9" id="KW-0479">Metal-binding</keyword>
<dbReference type="GO" id="GO:0019442">
    <property type="term" value="P:L-tryptophan catabolic process to acetyl-CoA"/>
    <property type="evidence" value="ECO:0007669"/>
    <property type="project" value="TreeGrafter"/>
</dbReference>
<comment type="function">
    <text evidence="9">Heme-dependent dioxygenase that catalyzes the oxidative cleavage of the L-tryptophan (L-Trp) pyrrole ring and converts L-tryptophan to N-formyl-L-kynurenine. Catalyzes the oxidative cleavage of the indole moiety.</text>
</comment>
<dbReference type="GO" id="GO:0019441">
    <property type="term" value="P:L-tryptophan catabolic process to kynurenine"/>
    <property type="evidence" value="ECO:0007669"/>
    <property type="project" value="UniProtKB-UniRule"/>
</dbReference>
<comment type="similarity">
    <text evidence="9">Belongs to the tryptophan 2,3-dioxygenase family.</text>
</comment>
<organism evidence="10 11">
    <name type="scientific">Nocardia pseudobrasiliensis</name>
    <dbReference type="NCBI Taxonomy" id="45979"/>
    <lineage>
        <taxon>Bacteria</taxon>
        <taxon>Bacillati</taxon>
        <taxon>Actinomycetota</taxon>
        <taxon>Actinomycetes</taxon>
        <taxon>Mycobacteriales</taxon>
        <taxon>Nocardiaceae</taxon>
        <taxon>Nocardia</taxon>
    </lineage>
</organism>
<accession>A0A370HPX3</accession>
<evidence type="ECO:0000313" key="10">
    <source>
        <dbReference type="EMBL" id="RDI58954.1"/>
    </source>
</evidence>
<evidence type="ECO:0000256" key="1">
    <source>
        <dbReference type="ARBA" id="ARBA00011881"/>
    </source>
</evidence>
<evidence type="ECO:0000256" key="7">
    <source>
        <dbReference type="ARBA" id="ARBA00023079"/>
    </source>
</evidence>
<dbReference type="GO" id="GO:0020037">
    <property type="term" value="F:heme binding"/>
    <property type="evidence" value="ECO:0007669"/>
    <property type="project" value="UniProtKB-UniRule"/>
</dbReference>
<dbReference type="EC" id="1.13.11.11" evidence="9"/>
<keyword evidence="7 9" id="KW-0823">Tryptophan catabolism</keyword>
<comment type="cofactor">
    <cofactor evidence="9">
        <name>heme</name>
        <dbReference type="ChEBI" id="CHEBI:30413"/>
    </cofactor>
    <text evidence="9">Binds 1 heme group per subunit.</text>
</comment>
<dbReference type="EMBL" id="QQBC01000024">
    <property type="protein sequence ID" value="RDI58954.1"/>
    <property type="molecule type" value="Genomic_DNA"/>
</dbReference>
<evidence type="ECO:0000313" key="11">
    <source>
        <dbReference type="Proteomes" id="UP000254869"/>
    </source>
</evidence>
<evidence type="ECO:0000256" key="8">
    <source>
        <dbReference type="ARBA" id="ARBA00050412"/>
    </source>
</evidence>
<dbReference type="Pfam" id="PF03301">
    <property type="entry name" value="Trp_dioxygenase"/>
    <property type="match status" value="2"/>
</dbReference>
<keyword evidence="11" id="KW-1185">Reference proteome</keyword>
<evidence type="ECO:0000256" key="3">
    <source>
        <dbReference type="ARBA" id="ARBA00022723"/>
    </source>
</evidence>
<sequence>MVSTDASERTCDMYLQLDRLLSCQRTVSGSDHEMLFIVAHQSTELWLKLLLHELRIAMIRLRGNEFREASHRIGRCGTVLHHMTEAWEVLSTLCTNEFLPMRPELGTASGLQSYQYRQVEFMLGAKHRGIIAAYRHNPTAQADLIRALKEPGLYDAAIDRLSARGFAIAQWHLHRDVCLPYQSNETVANAWRLIYENPREYSDLWELGEGLTGLEQRFQQWRIHHLQAVARIIGYRHGTGGTDGLPYLRHVLDNMFFPELWEIRTTLGVVP</sequence>
<evidence type="ECO:0000256" key="4">
    <source>
        <dbReference type="ARBA" id="ARBA00022964"/>
    </source>
</evidence>
<keyword evidence="4 9" id="KW-0223">Dioxygenase</keyword>
<comment type="subunit">
    <text evidence="1 9">Homotetramer.</text>
</comment>
<evidence type="ECO:0000256" key="5">
    <source>
        <dbReference type="ARBA" id="ARBA00023002"/>
    </source>
</evidence>
<comment type="pathway">
    <text evidence="9">Amino-acid degradation; L-tryptophan degradation via kynurenine pathway; L-kynurenine from L-tryptophan: step 1/2.</text>
</comment>
<dbReference type="STRING" id="1210086.GCA_001613105_07945"/>
<dbReference type="GO" id="GO:0004833">
    <property type="term" value="F:L-tryptophan 2,3-dioxygenase activity"/>
    <property type="evidence" value="ECO:0007669"/>
    <property type="project" value="UniProtKB-UniRule"/>
</dbReference>